<evidence type="ECO:0000313" key="1">
    <source>
        <dbReference type="EMBL" id="VDM71213.1"/>
    </source>
</evidence>
<dbReference type="Proteomes" id="UP000270094">
    <property type="component" value="Unassembled WGS sequence"/>
</dbReference>
<dbReference type="EMBL" id="UYYB01019333">
    <property type="protein sequence ID" value="VDM71213.1"/>
    <property type="molecule type" value="Genomic_DNA"/>
</dbReference>
<organism evidence="1 2">
    <name type="scientific">Strongylus vulgaris</name>
    <name type="common">Blood worm</name>
    <dbReference type="NCBI Taxonomy" id="40348"/>
    <lineage>
        <taxon>Eukaryota</taxon>
        <taxon>Metazoa</taxon>
        <taxon>Ecdysozoa</taxon>
        <taxon>Nematoda</taxon>
        <taxon>Chromadorea</taxon>
        <taxon>Rhabditida</taxon>
        <taxon>Rhabditina</taxon>
        <taxon>Rhabditomorpha</taxon>
        <taxon>Strongyloidea</taxon>
        <taxon>Strongylidae</taxon>
        <taxon>Strongylus</taxon>
    </lineage>
</organism>
<keyword evidence="2" id="KW-1185">Reference proteome</keyword>
<evidence type="ECO:0000313" key="2">
    <source>
        <dbReference type="Proteomes" id="UP000270094"/>
    </source>
</evidence>
<gene>
    <name evidence="1" type="ORF">SVUK_LOCUS6211</name>
</gene>
<accession>A0A3P7ITL8</accession>
<protein>
    <submittedName>
        <fullName evidence="1">Uncharacterized protein</fullName>
    </submittedName>
</protein>
<reference evidence="1 2" key="1">
    <citation type="submission" date="2018-11" db="EMBL/GenBank/DDBJ databases">
        <authorList>
            <consortium name="Pathogen Informatics"/>
        </authorList>
    </citation>
    <scope>NUCLEOTIDE SEQUENCE [LARGE SCALE GENOMIC DNA]</scope>
</reference>
<dbReference type="OrthoDB" id="5868615at2759"/>
<proteinExistence type="predicted"/>
<feature type="non-terminal residue" evidence="1">
    <location>
        <position position="1"/>
    </location>
</feature>
<dbReference type="AlphaFoldDB" id="A0A3P7ITL8"/>
<name>A0A3P7ITL8_STRVU</name>
<sequence length="199" mass="22699">AHRFGVEHIVWKCELYLKTKESEQSFDLFQKLVFATKYKMASLETDCLAELRTANDVRLLLDDPRLEQAPKELRPLLLETLLQRFKSDTATPKDLDTSRAAQNFVCNLFKSVSLSKEVEVPKATKSTVPKQEQSSVDGCSEVTALRNELKKQEAMRHNLEMSLKVCFYFAVAKCSNSMLSVRKSSIEKTSFIKSNLLLQ</sequence>